<dbReference type="Proteomes" id="UP001152797">
    <property type="component" value="Unassembled WGS sequence"/>
</dbReference>
<evidence type="ECO:0000313" key="3">
    <source>
        <dbReference type="EMBL" id="CAI4007275.1"/>
    </source>
</evidence>
<dbReference type="SUPFAM" id="SSF53335">
    <property type="entry name" value="S-adenosyl-L-methionine-dependent methyltransferases"/>
    <property type="match status" value="1"/>
</dbReference>
<dbReference type="EMBL" id="CAMXCT030000802">
    <property type="protein sequence ID" value="CAL4770748.1"/>
    <property type="molecule type" value="Genomic_DNA"/>
</dbReference>
<evidence type="ECO:0000313" key="5">
    <source>
        <dbReference type="EMBL" id="CAL1136811.1"/>
    </source>
</evidence>
<dbReference type="EMBL" id="CAMXCT030006812">
    <property type="protein sequence ID" value="CAL4807780.1"/>
    <property type="molecule type" value="Genomic_DNA"/>
</dbReference>
<accession>A0A9P1DD11</accession>
<dbReference type="EMBL" id="CAMXCT020006812">
    <property type="protein sequence ID" value="CAL1173843.1"/>
    <property type="molecule type" value="Genomic_DNA"/>
</dbReference>
<evidence type="ECO:0000313" key="4">
    <source>
        <dbReference type="EMBL" id="CAI4020468.1"/>
    </source>
</evidence>
<evidence type="ECO:0000313" key="2">
    <source>
        <dbReference type="EMBL" id="CAI3983436.1"/>
    </source>
</evidence>
<protein>
    <submittedName>
        <fullName evidence="3">Uncharacterized protein</fullName>
    </submittedName>
</protein>
<feature type="compositionally biased region" description="Basic residues" evidence="1">
    <location>
        <begin position="1"/>
        <end position="17"/>
    </location>
</feature>
<feature type="region of interest" description="Disordered" evidence="1">
    <location>
        <begin position="1"/>
        <end position="24"/>
    </location>
</feature>
<evidence type="ECO:0000256" key="1">
    <source>
        <dbReference type="SAM" id="MobiDB-lite"/>
    </source>
</evidence>
<evidence type="ECO:0000313" key="6">
    <source>
        <dbReference type="Proteomes" id="UP001152797"/>
    </source>
</evidence>
<dbReference type="EMBL" id="CAMXCT020004002">
    <property type="protein sequence ID" value="CAL1160650.1"/>
    <property type="molecule type" value="Genomic_DNA"/>
</dbReference>
<sequence>MAPKPKAVRKGTLKRPASKLSPKSHDARVDVATLSAEKFSLTDFIRATWNLNGLAPSSTCKRALTVSSCCTGVNSFGYVLKKMVHCLGQQVKLKDLFGSECDKACQAFLLRNNRAPRCLFEDASDVSTCKQAACAVHARMCVVPSSVAGGEDDLYQSSFVCHWNSIQNPKRFQHDVTQIAQPTWEATRADIAARRPLYALLENVTGLQRDPELAAGGGNGEPALNHCLQQLREIPGYTVHSCEATAHPLPADRNRCLIFLSRSEQHPAEVLCQEFESLQSSVKLNMRRHHLDTCLVAHASATSQQEGGSNPLETTASDDAQDAAAYFQYFSSGLEKAFKKGRLPPGFKVVPREERPSCKHIALQKKSAWCRAQADVYFFIGQFLAQQEQVEDSRSMVADISQSADRGKLCLRGTLPTCTTSSTLYHYRLERFISAPELFVAHGYPGQTCWEGLSEGDQRRIVGNLMSSTTLVLALCPFLKALGALRSSA</sequence>
<dbReference type="AlphaFoldDB" id="A0A9P1DD11"/>
<reference evidence="3" key="1">
    <citation type="submission" date="2022-10" db="EMBL/GenBank/DDBJ databases">
        <authorList>
            <person name="Chen Y."/>
            <person name="Dougan E. K."/>
            <person name="Chan C."/>
            <person name="Rhodes N."/>
            <person name="Thang M."/>
        </authorList>
    </citation>
    <scope>NUCLEOTIDE SEQUENCE</scope>
</reference>
<gene>
    <name evidence="2" type="ORF">C1SCF055_LOCUS11050</name>
    <name evidence="3" type="ORF">C1SCF055_LOCUS32840</name>
    <name evidence="4" type="ORF">C1SCF055_LOCUS44883</name>
</gene>
<organism evidence="3">
    <name type="scientific">Cladocopium goreaui</name>
    <dbReference type="NCBI Taxonomy" id="2562237"/>
    <lineage>
        <taxon>Eukaryota</taxon>
        <taxon>Sar</taxon>
        <taxon>Alveolata</taxon>
        <taxon>Dinophyceae</taxon>
        <taxon>Suessiales</taxon>
        <taxon>Symbiodiniaceae</taxon>
        <taxon>Cladocopium</taxon>
    </lineage>
</organism>
<dbReference type="Gene3D" id="3.40.50.150">
    <property type="entry name" value="Vaccinia Virus protein VP39"/>
    <property type="match status" value="1"/>
</dbReference>
<dbReference type="EMBL" id="CAMXCT010006812">
    <property type="protein sequence ID" value="CAI4020468.1"/>
    <property type="molecule type" value="Genomic_DNA"/>
</dbReference>
<dbReference type="InterPro" id="IPR029063">
    <property type="entry name" value="SAM-dependent_MTases_sf"/>
</dbReference>
<name>A0A9P1DD11_9DINO</name>
<reference evidence="5" key="2">
    <citation type="submission" date="2024-04" db="EMBL/GenBank/DDBJ databases">
        <authorList>
            <person name="Chen Y."/>
            <person name="Shah S."/>
            <person name="Dougan E. K."/>
            <person name="Thang M."/>
            <person name="Chan C."/>
        </authorList>
    </citation>
    <scope>NUCLEOTIDE SEQUENCE [LARGE SCALE GENOMIC DNA]</scope>
</reference>
<dbReference type="EMBL" id="CAMXCT010004002">
    <property type="protein sequence ID" value="CAI4007275.1"/>
    <property type="molecule type" value="Genomic_DNA"/>
</dbReference>
<dbReference type="EMBL" id="CAMXCT020000802">
    <property type="protein sequence ID" value="CAL1136811.1"/>
    <property type="molecule type" value="Genomic_DNA"/>
</dbReference>
<dbReference type="EMBL" id="CAMXCT010000802">
    <property type="protein sequence ID" value="CAI3983436.1"/>
    <property type="molecule type" value="Genomic_DNA"/>
</dbReference>
<keyword evidence="6" id="KW-1185">Reference proteome</keyword>
<dbReference type="EMBL" id="CAMXCT030004002">
    <property type="protein sequence ID" value="CAL4794587.1"/>
    <property type="molecule type" value="Genomic_DNA"/>
</dbReference>
<proteinExistence type="predicted"/>
<comment type="caution">
    <text evidence="3">The sequence shown here is derived from an EMBL/GenBank/DDBJ whole genome shotgun (WGS) entry which is preliminary data.</text>
</comment>
<dbReference type="OrthoDB" id="416296at2759"/>